<feature type="transmembrane region" description="Helical" evidence="2">
    <location>
        <begin position="115"/>
        <end position="134"/>
    </location>
</feature>
<feature type="compositionally biased region" description="Polar residues" evidence="1">
    <location>
        <begin position="270"/>
        <end position="281"/>
    </location>
</feature>
<dbReference type="OrthoDB" id="5549781at2759"/>
<keyword evidence="2" id="KW-0472">Membrane</keyword>
<proteinExistence type="predicted"/>
<feature type="transmembrane region" description="Helical" evidence="2">
    <location>
        <begin position="12"/>
        <end position="36"/>
    </location>
</feature>
<keyword evidence="2" id="KW-1133">Transmembrane helix</keyword>
<name>A0A0L0S3L6_ALLM3</name>
<gene>
    <name evidence="3" type="ORF">AMAG_02730</name>
</gene>
<evidence type="ECO:0000313" key="3">
    <source>
        <dbReference type="EMBL" id="KNE56964.1"/>
    </source>
</evidence>
<reference evidence="4" key="2">
    <citation type="submission" date="2009-11" db="EMBL/GenBank/DDBJ databases">
        <title>The Genome Sequence of Allomyces macrogynus strain ATCC 38327.</title>
        <authorList>
            <consortium name="The Broad Institute Genome Sequencing Platform"/>
            <person name="Russ C."/>
            <person name="Cuomo C."/>
            <person name="Shea T."/>
            <person name="Young S.K."/>
            <person name="Zeng Q."/>
            <person name="Koehrsen M."/>
            <person name="Haas B."/>
            <person name="Borodovsky M."/>
            <person name="Guigo R."/>
            <person name="Alvarado L."/>
            <person name="Berlin A."/>
            <person name="Borenstein D."/>
            <person name="Chen Z."/>
            <person name="Engels R."/>
            <person name="Freedman E."/>
            <person name="Gellesch M."/>
            <person name="Goldberg J."/>
            <person name="Griggs A."/>
            <person name="Gujja S."/>
            <person name="Heiman D."/>
            <person name="Hepburn T."/>
            <person name="Howarth C."/>
            <person name="Jen D."/>
            <person name="Larson L."/>
            <person name="Lewis B."/>
            <person name="Mehta T."/>
            <person name="Park D."/>
            <person name="Pearson M."/>
            <person name="Roberts A."/>
            <person name="Saif S."/>
            <person name="Shenoy N."/>
            <person name="Sisk P."/>
            <person name="Stolte C."/>
            <person name="Sykes S."/>
            <person name="Walk T."/>
            <person name="White J."/>
            <person name="Yandava C."/>
            <person name="Burger G."/>
            <person name="Gray M.W."/>
            <person name="Holland P.W.H."/>
            <person name="King N."/>
            <person name="Lang F.B.F."/>
            <person name="Roger A.J."/>
            <person name="Ruiz-Trillo I."/>
            <person name="Lander E."/>
            <person name="Nusbaum C."/>
        </authorList>
    </citation>
    <scope>NUCLEOTIDE SEQUENCE [LARGE SCALE GENOMIC DNA]</scope>
    <source>
        <strain evidence="4">ATCC 38327</strain>
    </source>
</reference>
<evidence type="ECO:0008006" key="5">
    <source>
        <dbReference type="Google" id="ProtNLM"/>
    </source>
</evidence>
<dbReference type="VEuPathDB" id="FungiDB:AMAG_02730"/>
<dbReference type="AlphaFoldDB" id="A0A0L0S3L6"/>
<dbReference type="EMBL" id="GG745331">
    <property type="protein sequence ID" value="KNE56964.1"/>
    <property type="molecule type" value="Genomic_DNA"/>
</dbReference>
<keyword evidence="2" id="KW-0812">Transmembrane</keyword>
<feature type="transmembrane region" description="Helical" evidence="2">
    <location>
        <begin position="43"/>
        <end position="60"/>
    </location>
</feature>
<evidence type="ECO:0000313" key="4">
    <source>
        <dbReference type="Proteomes" id="UP000054350"/>
    </source>
</evidence>
<keyword evidence="4" id="KW-1185">Reference proteome</keyword>
<feature type="region of interest" description="Disordered" evidence="1">
    <location>
        <begin position="265"/>
        <end position="288"/>
    </location>
</feature>
<protein>
    <recommendedName>
        <fullName evidence="5">Transmembrane protein</fullName>
    </recommendedName>
</protein>
<organism evidence="3 4">
    <name type="scientific">Allomyces macrogynus (strain ATCC 38327)</name>
    <name type="common">Allomyces javanicus var. macrogynus</name>
    <dbReference type="NCBI Taxonomy" id="578462"/>
    <lineage>
        <taxon>Eukaryota</taxon>
        <taxon>Fungi</taxon>
        <taxon>Fungi incertae sedis</taxon>
        <taxon>Blastocladiomycota</taxon>
        <taxon>Blastocladiomycetes</taxon>
        <taxon>Blastocladiales</taxon>
        <taxon>Blastocladiaceae</taxon>
        <taxon>Allomyces</taxon>
    </lineage>
</organism>
<evidence type="ECO:0000256" key="2">
    <source>
        <dbReference type="SAM" id="Phobius"/>
    </source>
</evidence>
<dbReference type="Proteomes" id="UP000054350">
    <property type="component" value="Unassembled WGS sequence"/>
</dbReference>
<accession>A0A0L0S3L6</accession>
<reference evidence="3 4" key="1">
    <citation type="submission" date="2009-11" db="EMBL/GenBank/DDBJ databases">
        <title>Annotation of Allomyces macrogynus ATCC 38327.</title>
        <authorList>
            <consortium name="The Broad Institute Genome Sequencing Platform"/>
            <person name="Russ C."/>
            <person name="Cuomo C."/>
            <person name="Burger G."/>
            <person name="Gray M.W."/>
            <person name="Holland P.W.H."/>
            <person name="King N."/>
            <person name="Lang F.B.F."/>
            <person name="Roger A.J."/>
            <person name="Ruiz-Trillo I."/>
            <person name="Young S.K."/>
            <person name="Zeng Q."/>
            <person name="Gargeya S."/>
            <person name="Fitzgerald M."/>
            <person name="Haas B."/>
            <person name="Abouelleil A."/>
            <person name="Alvarado L."/>
            <person name="Arachchi H.M."/>
            <person name="Berlin A."/>
            <person name="Chapman S.B."/>
            <person name="Gearin G."/>
            <person name="Goldberg J."/>
            <person name="Griggs A."/>
            <person name="Gujja S."/>
            <person name="Hansen M."/>
            <person name="Heiman D."/>
            <person name="Howarth C."/>
            <person name="Larimer J."/>
            <person name="Lui A."/>
            <person name="MacDonald P.J.P."/>
            <person name="McCowen C."/>
            <person name="Montmayeur A."/>
            <person name="Murphy C."/>
            <person name="Neiman D."/>
            <person name="Pearson M."/>
            <person name="Priest M."/>
            <person name="Roberts A."/>
            <person name="Saif S."/>
            <person name="Shea T."/>
            <person name="Sisk P."/>
            <person name="Stolte C."/>
            <person name="Sykes S."/>
            <person name="Wortman J."/>
            <person name="Nusbaum C."/>
            <person name="Birren B."/>
        </authorList>
    </citation>
    <scope>NUCLEOTIDE SEQUENCE [LARGE SCALE GENOMIC DNA]</scope>
    <source>
        <strain evidence="3 4">ATCC 38327</strain>
    </source>
</reference>
<evidence type="ECO:0000256" key="1">
    <source>
        <dbReference type="SAM" id="MobiDB-lite"/>
    </source>
</evidence>
<sequence>MMALTEPTFVWSASAFLLGAIVMLDLNTFGTAIALYRLKKSGYYLALVGVTVAHMLDLIMENIGYQKDAEVGVPMPMSQTVLECLSLLFAWAGACGFITLNFLRFRGICARSLHVAVFHAIQGGVALFIALYTANTATYFLLIIQEGNGDAPISTDITDTLNLASALCDAIINGTISILFLKHLSTLVGDAHSADVGFREGLGSLLNKARVALGFEAVLILSTNIVVAAAPDWDPCWSSVYLAESVRLRIFCVFLETLARIMRRNANPGKPSQSQSESTVASAMPKSPRISKATGEMAPLKANLAPSASMSALPVCI</sequence>
<feature type="transmembrane region" description="Helical" evidence="2">
    <location>
        <begin position="80"/>
        <end position="103"/>
    </location>
</feature>